<dbReference type="InterPro" id="IPR046349">
    <property type="entry name" value="C1-like_sf"/>
</dbReference>
<dbReference type="OrthoDB" id="1480693at2759"/>
<gene>
    <name evidence="3" type="ORF">TSUD_123690</name>
</gene>
<evidence type="ECO:0000256" key="1">
    <source>
        <dbReference type="ARBA" id="ARBA00022737"/>
    </source>
</evidence>
<keyword evidence="4" id="KW-1185">Reference proteome</keyword>
<sequence>MGHQHTLKWNGSKAPSFMCSDCKEPGFESSYICTTRNCSYILHKECQQPVKHAVHPFLKNCNFEFTERASNGGFCDACGKDLLGFFYWCRKTTYALHPCCLNLKDKILKHDGTVRMTLSHKVPSNCVRCKQRHVVRNQFEGWSYVVNSDEKSCIHVSCFKDMILENWNTNGDTDNNRSKGKERFILFSKLMFGVLNVLFTWDPTAIADIVEAIIESFSEH</sequence>
<keyword evidence="1" id="KW-0677">Repeat</keyword>
<reference evidence="4" key="1">
    <citation type="journal article" date="2017" name="Front. Plant Sci.">
        <title>Climate Clever Clovers: New Paradigm to Reduce the Environmental Footprint of Ruminants by Breeding Low Methanogenic Forages Utilizing Haplotype Variation.</title>
        <authorList>
            <person name="Kaur P."/>
            <person name="Appels R."/>
            <person name="Bayer P.E."/>
            <person name="Keeble-Gagnere G."/>
            <person name="Wang J."/>
            <person name="Hirakawa H."/>
            <person name="Shirasawa K."/>
            <person name="Vercoe P."/>
            <person name="Stefanova K."/>
            <person name="Durmic Z."/>
            <person name="Nichols P."/>
            <person name="Revell C."/>
            <person name="Isobe S.N."/>
            <person name="Edwards D."/>
            <person name="Erskine W."/>
        </authorList>
    </citation>
    <scope>NUCLEOTIDE SEQUENCE [LARGE SCALE GENOMIC DNA]</scope>
    <source>
        <strain evidence="4">cv. Daliak</strain>
    </source>
</reference>
<dbReference type="PANTHER" id="PTHR46477:SF15">
    <property type="entry name" value="CYSTEINE_HISTIDINE-RICH C1 DOMAIN PROTEIN"/>
    <property type="match status" value="1"/>
</dbReference>
<evidence type="ECO:0000259" key="2">
    <source>
        <dbReference type="Pfam" id="PF03107"/>
    </source>
</evidence>
<name>A0A2Z6P4S9_TRISU</name>
<dbReference type="Pfam" id="PF03107">
    <property type="entry name" value="C1_2"/>
    <property type="match status" value="1"/>
</dbReference>
<dbReference type="AlphaFoldDB" id="A0A2Z6P4S9"/>
<organism evidence="3 4">
    <name type="scientific">Trifolium subterraneum</name>
    <name type="common">Subterranean clover</name>
    <dbReference type="NCBI Taxonomy" id="3900"/>
    <lineage>
        <taxon>Eukaryota</taxon>
        <taxon>Viridiplantae</taxon>
        <taxon>Streptophyta</taxon>
        <taxon>Embryophyta</taxon>
        <taxon>Tracheophyta</taxon>
        <taxon>Spermatophyta</taxon>
        <taxon>Magnoliopsida</taxon>
        <taxon>eudicotyledons</taxon>
        <taxon>Gunneridae</taxon>
        <taxon>Pentapetalae</taxon>
        <taxon>rosids</taxon>
        <taxon>fabids</taxon>
        <taxon>Fabales</taxon>
        <taxon>Fabaceae</taxon>
        <taxon>Papilionoideae</taxon>
        <taxon>50 kb inversion clade</taxon>
        <taxon>NPAAA clade</taxon>
        <taxon>Hologalegina</taxon>
        <taxon>IRL clade</taxon>
        <taxon>Trifolieae</taxon>
        <taxon>Trifolium</taxon>
    </lineage>
</organism>
<dbReference type="SUPFAM" id="SSF57889">
    <property type="entry name" value="Cysteine-rich domain"/>
    <property type="match status" value="1"/>
</dbReference>
<evidence type="ECO:0000313" key="3">
    <source>
        <dbReference type="EMBL" id="GAU50716.1"/>
    </source>
</evidence>
<dbReference type="InterPro" id="IPR004146">
    <property type="entry name" value="DC1"/>
</dbReference>
<proteinExistence type="predicted"/>
<evidence type="ECO:0000313" key="4">
    <source>
        <dbReference type="Proteomes" id="UP000242715"/>
    </source>
</evidence>
<feature type="domain" description="DC1" evidence="2">
    <location>
        <begin position="3"/>
        <end position="46"/>
    </location>
</feature>
<protein>
    <recommendedName>
        <fullName evidence="2">DC1 domain-containing protein</fullName>
    </recommendedName>
</protein>
<accession>A0A2Z6P4S9</accession>
<dbReference type="Proteomes" id="UP000242715">
    <property type="component" value="Unassembled WGS sequence"/>
</dbReference>
<dbReference type="EMBL" id="DF974850">
    <property type="protein sequence ID" value="GAU50716.1"/>
    <property type="molecule type" value="Genomic_DNA"/>
</dbReference>
<dbReference type="PANTHER" id="PTHR46477">
    <property type="entry name" value="CYSTEINE/HISTIDINE-RICH C1 DOMAIN FAMILY PROTEIN"/>
    <property type="match status" value="1"/>
</dbReference>